<protein>
    <submittedName>
        <fullName evidence="3">T9SS type A sorting domain-containing protein</fullName>
    </submittedName>
</protein>
<feature type="signal peptide" evidence="1">
    <location>
        <begin position="1"/>
        <end position="26"/>
    </location>
</feature>
<evidence type="ECO:0000256" key="1">
    <source>
        <dbReference type="SAM" id="SignalP"/>
    </source>
</evidence>
<proteinExistence type="predicted"/>
<accession>A0ABW5J5R6</accession>
<organism evidence="3 4">
    <name type="scientific">Emticicia soli</name>
    <dbReference type="NCBI Taxonomy" id="2027878"/>
    <lineage>
        <taxon>Bacteria</taxon>
        <taxon>Pseudomonadati</taxon>
        <taxon>Bacteroidota</taxon>
        <taxon>Cytophagia</taxon>
        <taxon>Cytophagales</taxon>
        <taxon>Leadbetterellaceae</taxon>
        <taxon>Emticicia</taxon>
    </lineage>
</organism>
<keyword evidence="4" id="KW-1185">Reference proteome</keyword>
<evidence type="ECO:0000313" key="3">
    <source>
        <dbReference type="EMBL" id="MFD2520899.1"/>
    </source>
</evidence>
<feature type="domain" description="Secretion system C-terminal sorting" evidence="2">
    <location>
        <begin position="209"/>
        <end position="283"/>
    </location>
</feature>
<dbReference type="NCBIfam" id="TIGR04183">
    <property type="entry name" value="Por_Secre_tail"/>
    <property type="match status" value="1"/>
</dbReference>
<comment type="caution">
    <text evidence="3">The sequence shown here is derived from an EMBL/GenBank/DDBJ whole genome shotgun (WGS) entry which is preliminary data.</text>
</comment>
<dbReference type="Proteomes" id="UP001597510">
    <property type="component" value="Unassembled WGS sequence"/>
</dbReference>
<dbReference type="Pfam" id="PF18962">
    <property type="entry name" value="Por_Secre_tail"/>
    <property type="match status" value="1"/>
</dbReference>
<name>A0ABW5J5R6_9BACT</name>
<gene>
    <name evidence="3" type="ORF">ACFSR2_08400</name>
</gene>
<dbReference type="RefSeq" id="WP_340235098.1">
    <property type="nucleotide sequence ID" value="NZ_JBBEWC010000003.1"/>
</dbReference>
<feature type="chain" id="PRO_5045064896" evidence="1">
    <location>
        <begin position="27"/>
        <end position="290"/>
    </location>
</feature>
<sequence>MKATLSNSLKVSLLALFALSSFASFAQDKKDKKSTVRVRIEQDIDGKTKVHEKTFDAAGLTDKQQEKLVQEYQDSVMATNKDKVRGTKVEVESFSGELHENEDHFERNFDSERPRVRSYSRNRNSNGNEHFELRSDDDDIVIRDKPRTRIYRRDGQHRDFSDDFNIDMKGLNEELSKMGKDLQFEFKALPDVFAFDGSSSSKTVRGLSVYPNNPKTDILNLRFSSQQKGDVSIKVMDLKGNVIAKDEIKDFSGDYVGQINIGKQKGVVFVMVTQGEDGTVKRVSLPDGKE</sequence>
<evidence type="ECO:0000259" key="2">
    <source>
        <dbReference type="Pfam" id="PF18962"/>
    </source>
</evidence>
<reference evidence="4" key="1">
    <citation type="journal article" date="2019" name="Int. J. Syst. Evol. Microbiol.">
        <title>The Global Catalogue of Microorganisms (GCM) 10K type strain sequencing project: providing services to taxonomists for standard genome sequencing and annotation.</title>
        <authorList>
            <consortium name="The Broad Institute Genomics Platform"/>
            <consortium name="The Broad Institute Genome Sequencing Center for Infectious Disease"/>
            <person name="Wu L."/>
            <person name="Ma J."/>
        </authorList>
    </citation>
    <scope>NUCLEOTIDE SEQUENCE [LARGE SCALE GENOMIC DNA]</scope>
    <source>
        <strain evidence="4">KCTC 52344</strain>
    </source>
</reference>
<keyword evidence="1" id="KW-0732">Signal</keyword>
<dbReference type="InterPro" id="IPR026444">
    <property type="entry name" value="Secre_tail"/>
</dbReference>
<evidence type="ECO:0000313" key="4">
    <source>
        <dbReference type="Proteomes" id="UP001597510"/>
    </source>
</evidence>
<dbReference type="EMBL" id="JBHULC010000008">
    <property type="protein sequence ID" value="MFD2520899.1"/>
    <property type="molecule type" value="Genomic_DNA"/>
</dbReference>